<dbReference type="SUPFAM" id="SSF48452">
    <property type="entry name" value="TPR-like"/>
    <property type="match status" value="1"/>
</dbReference>
<accession>A0ABX6F1E0</accession>
<dbReference type="Proteomes" id="UP000422736">
    <property type="component" value="Chromosome 8"/>
</dbReference>
<dbReference type="InterPro" id="IPR011990">
    <property type="entry name" value="TPR-like_helical_dom_sf"/>
</dbReference>
<dbReference type="EMBL" id="CP015060">
    <property type="protein sequence ID" value="QGN17829.1"/>
    <property type="molecule type" value="Genomic_DNA"/>
</dbReference>
<dbReference type="Pfam" id="PF22114">
    <property type="entry name" value="NUP120_helical_2"/>
    <property type="match status" value="1"/>
</dbReference>
<dbReference type="Pfam" id="PF11715">
    <property type="entry name" value="Beta-prop_Nup120_160"/>
    <property type="match status" value="1"/>
</dbReference>
<feature type="domain" description="Nucleoporin Nup120/160 beta-propeller" evidence="3">
    <location>
        <begin position="115"/>
        <end position="376"/>
    </location>
</feature>
<dbReference type="InterPro" id="IPR001680">
    <property type="entry name" value="WD40_rpt"/>
</dbReference>
<evidence type="ECO:0000313" key="6">
    <source>
        <dbReference type="Proteomes" id="UP000422736"/>
    </source>
</evidence>
<evidence type="ECO:0000259" key="3">
    <source>
        <dbReference type="Pfam" id="PF11715"/>
    </source>
</evidence>
<dbReference type="InterPro" id="IPR019775">
    <property type="entry name" value="WD40_repeat_CS"/>
</dbReference>
<dbReference type="InterPro" id="IPR055090">
    <property type="entry name" value="NUP120_helical_saccharomycetes"/>
</dbReference>
<organism evidence="5 6">
    <name type="scientific">Kluyveromyces marxianus</name>
    <name type="common">Yeast</name>
    <name type="synonym">Candida kefyr</name>
    <dbReference type="NCBI Taxonomy" id="4911"/>
    <lineage>
        <taxon>Eukaryota</taxon>
        <taxon>Fungi</taxon>
        <taxon>Dikarya</taxon>
        <taxon>Ascomycota</taxon>
        <taxon>Saccharomycotina</taxon>
        <taxon>Saccharomycetes</taxon>
        <taxon>Saccharomycetales</taxon>
        <taxon>Saccharomycetaceae</taxon>
        <taxon>Kluyveromyces</taxon>
    </lineage>
</organism>
<keyword evidence="2" id="KW-0802">TPR repeat</keyword>
<dbReference type="PROSITE" id="PS50005">
    <property type="entry name" value="TPR"/>
    <property type="match status" value="1"/>
</dbReference>
<name>A0ABX6F1E0_KLUMA</name>
<evidence type="ECO:0000259" key="4">
    <source>
        <dbReference type="Pfam" id="PF22114"/>
    </source>
</evidence>
<gene>
    <name evidence="5" type="primary">NUP120</name>
    <name evidence="5" type="ORF">FIM1_5038</name>
</gene>
<protein>
    <submittedName>
        <fullName evidence="5">Nucleoporin NUP120</fullName>
    </submittedName>
</protein>
<evidence type="ECO:0000313" key="5">
    <source>
        <dbReference type="EMBL" id="QGN17829.1"/>
    </source>
</evidence>
<evidence type="ECO:0000256" key="1">
    <source>
        <dbReference type="PROSITE-ProRule" id="PRU00221"/>
    </source>
</evidence>
<dbReference type="PROSITE" id="PS00678">
    <property type="entry name" value="WD_REPEATS_1"/>
    <property type="match status" value="1"/>
</dbReference>
<keyword evidence="1" id="KW-0853">WD repeat</keyword>
<dbReference type="InterPro" id="IPR019734">
    <property type="entry name" value="TPR_rpt"/>
</dbReference>
<dbReference type="InterPro" id="IPR059141">
    <property type="entry name" value="Beta-prop_Nup120_160"/>
</dbReference>
<feature type="repeat" description="WD" evidence="1">
    <location>
        <begin position="216"/>
        <end position="250"/>
    </location>
</feature>
<keyword evidence="6" id="KW-1185">Reference proteome</keyword>
<evidence type="ECO:0000256" key="2">
    <source>
        <dbReference type="PROSITE-ProRule" id="PRU00339"/>
    </source>
</evidence>
<feature type="repeat" description="TPR" evidence="2">
    <location>
        <begin position="806"/>
        <end position="839"/>
    </location>
</feature>
<reference evidence="5 6" key="1">
    <citation type="submission" date="2016-03" db="EMBL/GenBank/DDBJ databases">
        <title>How can Kluyveromyces marxianus grow so fast - potential evolutionary course in Saccharomyces Complex revealed by comparative genomics.</title>
        <authorList>
            <person name="Mo W."/>
            <person name="Lu W."/>
            <person name="Yang X."/>
            <person name="Qi J."/>
            <person name="Lv H."/>
        </authorList>
    </citation>
    <scope>NUCLEOTIDE SEQUENCE [LARGE SCALE GENOMIC DNA]</scope>
    <source>
        <strain evidence="5 6">FIM1</strain>
    </source>
</reference>
<proteinExistence type="predicted"/>
<dbReference type="SUPFAM" id="SSF50978">
    <property type="entry name" value="WD40 repeat-like"/>
    <property type="match status" value="1"/>
</dbReference>
<dbReference type="PROSITE" id="PS50082">
    <property type="entry name" value="WD_REPEATS_2"/>
    <property type="match status" value="1"/>
</dbReference>
<feature type="domain" description="Nucleoporin NUP120 helical" evidence="4">
    <location>
        <begin position="506"/>
        <end position="685"/>
    </location>
</feature>
<dbReference type="InterPro" id="IPR036322">
    <property type="entry name" value="WD40_repeat_dom_sf"/>
</dbReference>
<sequence>MSSFSRLNTNLLQLKPANAQIKTTHLYFDGKVRSSHEEIFSVDYNKCFQLTNSDEHISYQWCNDFTVLVIYTMKDTFSRSVIYVHLPKPLLNKQFTSTVFECNGDINYPSLGFDLILKDGIFVNITLPLDFILSRIHLNEYPDNWARVLNPYDFSIRSPQYLFHVDNRFSVVFLKDGGLLGLKRVPLEVLNDFELQPVLFNDSSYLQSFTRIFSKFDNQNSAVVSATLLNENLLVTLTNDAAIKIWDLNSFHLAGHYDLNSKGRHMNYGTVGNYMLLLNSLLFVYLPTGNGCFQVLELDSLQSTEKISIKPISAEIPVNLSSYSIWSLLDMQILSQNAVSNSDINLVVLWKSNMVTKVQLLSFQQPTFEEYTWTDCNNTYLSDLLDGEDLITNGSMEKSLLNLKSHYSQTTYDDAQNILNKNNLVVQVNDPQNQAYLTNLESVLKELHKQRQEPSSVTILNDEIILVNNLYAFHHSAYKLEEKIESIFFKILENNNVSSSPLEEFLSVLHGFSSTISSDTLTKVSERYLDIVNGSINPSLSLKDKITTVFQDCLQNGFQAANLSKLLEGLNSIDVIDVLDQFLHEHNKGTTEAIIDSLNTDVLSSTICMESITQYLSVFDKFIIDILLIFTILDIDFDTFEGRLTELINLHFNISMWLQISQIDKILAISETFKHTSKYGYGIRLRSNSDLTNFTNKMFEFVKTRVSDEPPLLIRAFNDFILNGQNMSLAKQFLHFVIKPYHISKKVNDEFLYALSLLKCEENDASLDIFLSNNFCQDLSLPSYLNVSENHPWFNLFQTIQNSNEAEYFYQLSILYSKMSSYSNALKTIKKSISLGGSSKDQLVQYIDILIVFGDYKEILDVLRLEQKTLDVASREKYYHKLLTDQKCSDLFTATLFQQCSVANIKNDSIFLSVEDNKIIASVLTSLVDLSDWTTFKKLFSYRILTQHERKACEVLFDYVLLGSDPTVKQRCLLLISNVLKTFTDVKDRWFVNSNGQIIHLYEITDKLSKYN</sequence>